<reference evidence="2 5" key="2">
    <citation type="submission" date="2023-11" db="EMBL/GenBank/DDBJ databases">
        <title>Plant-associative lifestyle of Vibrio porteresiae and its evolutionary dynamics.</title>
        <authorList>
            <person name="Rameshkumar N."/>
            <person name="Kirti K."/>
        </authorList>
    </citation>
    <scope>NUCLEOTIDE SEQUENCE [LARGE SCALE GENOMIC DNA]</scope>
    <source>
        <strain evidence="2 5">MSSRF38</strain>
    </source>
</reference>
<sequence length="52" mass="5833">MVRLIAIVALIALAYLLVRYQTRENIQKGIIAVLCGAFAIYLITVVVIELMR</sequence>
<keyword evidence="1" id="KW-0812">Transmembrane</keyword>
<evidence type="ECO:0000313" key="3">
    <source>
        <dbReference type="EMBL" id="SMR99134.1"/>
    </source>
</evidence>
<keyword evidence="1" id="KW-1133">Transmembrane helix</keyword>
<evidence type="ECO:0000313" key="5">
    <source>
        <dbReference type="Proteomes" id="UP001283366"/>
    </source>
</evidence>
<dbReference type="Proteomes" id="UP000196125">
    <property type="component" value="Unassembled WGS sequence"/>
</dbReference>
<dbReference type="EMBL" id="JAWRCO010000001">
    <property type="protein sequence ID" value="MDW6004068.1"/>
    <property type="molecule type" value="Genomic_DNA"/>
</dbReference>
<evidence type="ECO:0000313" key="2">
    <source>
        <dbReference type="EMBL" id="MDW6004068.1"/>
    </source>
</evidence>
<keyword evidence="1" id="KW-0472">Membrane</keyword>
<dbReference type="Proteomes" id="UP001283366">
    <property type="component" value="Unassembled WGS sequence"/>
</dbReference>
<evidence type="ECO:0000256" key="1">
    <source>
        <dbReference type="SAM" id="Phobius"/>
    </source>
</evidence>
<dbReference type="AlphaFoldDB" id="A0A1Y6IN98"/>
<proteinExistence type="predicted"/>
<dbReference type="EMBL" id="FXXI01000001">
    <property type="protein sequence ID" value="SMR99134.1"/>
    <property type="molecule type" value="Genomic_DNA"/>
</dbReference>
<name>A0A1Y6IN98_9VIBR</name>
<evidence type="ECO:0000313" key="4">
    <source>
        <dbReference type="Proteomes" id="UP000196125"/>
    </source>
</evidence>
<reference evidence="3 4" key="1">
    <citation type="submission" date="2017-05" db="EMBL/GenBank/DDBJ databases">
        <authorList>
            <person name="Song R."/>
            <person name="Chenine A.L."/>
            <person name="Ruprecht R.M."/>
        </authorList>
    </citation>
    <scope>NUCLEOTIDE SEQUENCE [LARGE SCALE GENOMIC DNA]</scope>
    <source>
        <strain evidence="3 4">CECT 7927</strain>
    </source>
</reference>
<accession>A0A1Y6IN98</accession>
<feature type="transmembrane region" description="Helical" evidence="1">
    <location>
        <begin position="29"/>
        <end position="51"/>
    </location>
</feature>
<protein>
    <submittedName>
        <fullName evidence="3">Uncharacterized protein</fullName>
    </submittedName>
</protein>
<organism evidence="3 4">
    <name type="scientific">Vibrio mangrovi</name>
    <dbReference type="NCBI Taxonomy" id="474394"/>
    <lineage>
        <taxon>Bacteria</taxon>
        <taxon>Pseudomonadati</taxon>
        <taxon>Pseudomonadota</taxon>
        <taxon>Gammaproteobacteria</taxon>
        <taxon>Vibrionales</taxon>
        <taxon>Vibrionaceae</taxon>
        <taxon>Vibrio</taxon>
    </lineage>
</organism>
<keyword evidence="5" id="KW-1185">Reference proteome</keyword>
<dbReference type="RefSeq" id="WP_087479192.1">
    <property type="nucleotide sequence ID" value="NZ_AP024883.1"/>
</dbReference>
<gene>
    <name evidence="2" type="ORF">SBX37_14505</name>
    <name evidence="3" type="ORF">VIM7927_00357</name>
</gene>